<dbReference type="Proteomes" id="UP000297608">
    <property type="component" value="Unassembled WGS sequence"/>
</dbReference>
<reference evidence="4 5" key="1">
    <citation type="submission" date="2019-03" db="EMBL/GenBank/DDBJ databases">
        <title>Genomics of glacier-inhabiting Cryobacterium strains.</title>
        <authorList>
            <person name="Liu Q."/>
            <person name="Xin Y.-H."/>
        </authorList>
    </citation>
    <scope>NUCLEOTIDE SEQUENCE [LARGE SCALE GENOMIC DNA]</scope>
    <source>
        <strain evidence="4 5">MDB2-B</strain>
    </source>
</reference>
<accession>A0ABY2IK32</accession>
<dbReference type="EMBL" id="SOFG01000004">
    <property type="protein sequence ID" value="TFB90818.1"/>
    <property type="molecule type" value="Genomic_DNA"/>
</dbReference>
<feature type="transmembrane region" description="Helical" evidence="2">
    <location>
        <begin position="68"/>
        <end position="92"/>
    </location>
</feature>
<evidence type="ECO:0000313" key="4">
    <source>
        <dbReference type="EMBL" id="TFB90818.1"/>
    </source>
</evidence>
<feature type="transmembrane region" description="Helical" evidence="2">
    <location>
        <begin position="173"/>
        <end position="198"/>
    </location>
</feature>
<organism evidence="4 5">
    <name type="scientific">Cryobacterium algoricola</name>
    <dbReference type="NCBI Taxonomy" id="1259183"/>
    <lineage>
        <taxon>Bacteria</taxon>
        <taxon>Bacillati</taxon>
        <taxon>Actinomycetota</taxon>
        <taxon>Actinomycetes</taxon>
        <taxon>Micrococcales</taxon>
        <taxon>Microbacteriaceae</taxon>
        <taxon>Cryobacterium</taxon>
    </lineage>
</organism>
<dbReference type="InterPro" id="IPR018929">
    <property type="entry name" value="DUF2510"/>
</dbReference>
<comment type="caution">
    <text evidence="4">The sequence shown here is derived from an EMBL/GenBank/DDBJ whole genome shotgun (WGS) entry which is preliminary data.</text>
</comment>
<feature type="transmembrane region" description="Helical" evidence="2">
    <location>
        <begin position="104"/>
        <end position="128"/>
    </location>
</feature>
<evidence type="ECO:0000256" key="1">
    <source>
        <dbReference type="SAM" id="MobiDB-lite"/>
    </source>
</evidence>
<keyword evidence="2" id="KW-0472">Membrane</keyword>
<evidence type="ECO:0000313" key="5">
    <source>
        <dbReference type="Proteomes" id="UP000297608"/>
    </source>
</evidence>
<evidence type="ECO:0000259" key="3">
    <source>
        <dbReference type="Pfam" id="PF10708"/>
    </source>
</evidence>
<feature type="domain" description="DUF2510" evidence="3">
    <location>
        <begin position="18"/>
        <end position="48"/>
    </location>
</feature>
<keyword evidence="5" id="KW-1185">Reference proteome</keyword>
<feature type="transmembrane region" description="Helical" evidence="2">
    <location>
        <begin position="143"/>
        <end position="161"/>
    </location>
</feature>
<keyword evidence="2" id="KW-1133">Transmembrane helix</keyword>
<feature type="region of interest" description="Disordered" evidence="1">
    <location>
        <begin position="1"/>
        <end position="22"/>
    </location>
</feature>
<evidence type="ECO:0000256" key="2">
    <source>
        <dbReference type="SAM" id="Phobius"/>
    </source>
</evidence>
<dbReference type="Pfam" id="PF10708">
    <property type="entry name" value="DUF2510"/>
    <property type="match status" value="1"/>
</dbReference>
<keyword evidence="2" id="KW-0812">Transmembrane</keyword>
<protein>
    <submittedName>
        <fullName evidence="4">DUF2510 domain-containing protein</fullName>
    </submittedName>
</protein>
<proteinExistence type="predicted"/>
<sequence length="208" mass="22969">MTDGSGNYIPQPVATPPAGWYPDPAGTPRRRWWNGVAWTEDLQYPEPPVYGRIAPTVVGPDTPVYGPYIWIIVLLPVLSLISFATMDLGAIFNQAMTSRSGSPYTVEYVLGQFLGLAVYGATVTLAYFDRRRLINAGFVRPFHWAWAFLYSGVYVIGRSVVVRNRVGRGLAPIWAWAAILTGSTVLSIAKLVAFLPLLEMMIRTSASR</sequence>
<name>A0ABY2IK32_9MICO</name>
<gene>
    <name evidence="4" type="ORF">E3O44_04430</name>
</gene>